<dbReference type="PANTHER" id="PTHR43822">
    <property type="entry name" value="HOMOACONITASE, MITOCHONDRIAL-RELATED"/>
    <property type="match status" value="1"/>
</dbReference>
<evidence type="ECO:0008006" key="5">
    <source>
        <dbReference type="Google" id="ProtNLM"/>
    </source>
</evidence>
<dbReference type="SUPFAM" id="SSF53732">
    <property type="entry name" value="Aconitase iron-sulfur domain"/>
    <property type="match status" value="1"/>
</dbReference>
<evidence type="ECO:0000256" key="1">
    <source>
        <dbReference type="ARBA" id="ARBA00023004"/>
    </source>
</evidence>
<dbReference type="PANTHER" id="PTHR43822:SF2">
    <property type="entry name" value="HOMOACONITASE, MITOCHONDRIAL"/>
    <property type="match status" value="1"/>
</dbReference>
<dbReference type="InterPro" id="IPR050067">
    <property type="entry name" value="IPM_dehydratase_rel_enz"/>
</dbReference>
<accession>A0AAV2CHL0</accession>
<gene>
    <name evidence="3" type="ORF">LTRI10_LOCUS3757</name>
</gene>
<evidence type="ECO:0000313" key="3">
    <source>
        <dbReference type="EMBL" id="CAL1356034.1"/>
    </source>
</evidence>
<dbReference type="Gene3D" id="3.30.499.10">
    <property type="entry name" value="Aconitase, domain 3"/>
    <property type="match status" value="1"/>
</dbReference>
<proteinExistence type="predicted"/>
<dbReference type="EMBL" id="OZ034813">
    <property type="protein sequence ID" value="CAL1356034.1"/>
    <property type="molecule type" value="Genomic_DNA"/>
</dbReference>
<keyword evidence="1" id="KW-0408">Iron</keyword>
<protein>
    <recommendedName>
        <fullName evidence="5">3-isopropylmalate dehydratase</fullName>
    </recommendedName>
</protein>
<dbReference type="AlphaFoldDB" id="A0AAV2CHL0"/>
<sequence>MASSTIASPSTSFIPNKKKLGRSAFSPASSPLSVPKCRKSIAKKVVSVMAPQQSERMPATTGSVKTAMTMTEKILARASEKTHLSPGENVLVDVDILMTHDVCGPGSIGIFKKEFGQNAKVWDREKIVIIPDHYIFTNDERANRNVDILRDFCAEQNIKYFYQFYDIQDRGNFKPHSPDNRALATRSLSDL</sequence>
<dbReference type="Proteomes" id="UP001497516">
    <property type="component" value="Chromosome 1"/>
</dbReference>
<feature type="compositionally biased region" description="Polar residues" evidence="2">
    <location>
        <begin position="1"/>
        <end position="14"/>
    </location>
</feature>
<dbReference type="InterPro" id="IPR015931">
    <property type="entry name" value="Acnase/IPM_dHydase_lsu_aba_1/3"/>
</dbReference>
<evidence type="ECO:0000313" key="4">
    <source>
        <dbReference type="Proteomes" id="UP001497516"/>
    </source>
</evidence>
<keyword evidence="4" id="KW-1185">Reference proteome</keyword>
<feature type="region of interest" description="Disordered" evidence="2">
    <location>
        <begin position="1"/>
        <end position="34"/>
    </location>
</feature>
<organism evidence="3 4">
    <name type="scientific">Linum trigynum</name>
    <dbReference type="NCBI Taxonomy" id="586398"/>
    <lineage>
        <taxon>Eukaryota</taxon>
        <taxon>Viridiplantae</taxon>
        <taxon>Streptophyta</taxon>
        <taxon>Embryophyta</taxon>
        <taxon>Tracheophyta</taxon>
        <taxon>Spermatophyta</taxon>
        <taxon>Magnoliopsida</taxon>
        <taxon>eudicotyledons</taxon>
        <taxon>Gunneridae</taxon>
        <taxon>Pentapetalae</taxon>
        <taxon>rosids</taxon>
        <taxon>fabids</taxon>
        <taxon>Malpighiales</taxon>
        <taxon>Linaceae</taxon>
        <taxon>Linum</taxon>
    </lineage>
</organism>
<name>A0AAV2CHL0_9ROSI</name>
<dbReference type="InterPro" id="IPR036008">
    <property type="entry name" value="Aconitase_4Fe-4S_dom"/>
</dbReference>
<evidence type="ECO:0000256" key="2">
    <source>
        <dbReference type="SAM" id="MobiDB-lite"/>
    </source>
</evidence>
<reference evidence="3 4" key="1">
    <citation type="submission" date="2024-04" db="EMBL/GenBank/DDBJ databases">
        <authorList>
            <person name="Fracassetti M."/>
        </authorList>
    </citation>
    <scope>NUCLEOTIDE SEQUENCE [LARGE SCALE GENOMIC DNA]</scope>
</reference>